<dbReference type="InParanoid" id="W2RJD5"/>
<dbReference type="Pfam" id="PF00732">
    <property type="entry name" value="GMC_oxred_N"/>
    <property type="match status" value="1"/>
</dbReference>
<keyword evidence="5" id="KW-0285">Flavoprotein</keyword>
<comment type="similarity">
    <text evidence="3">Belongs to the GMC oxidoreductase family.</text>
</comment>
<evidence type="ECO:0000256" key="3">
    <source>
        <dbReference type="ARBA" id="ARBA00010790"/>
    </source>
</evidence>
<dbReference type="Proteomes" id="UP000030752">
    <property type="component" value="Unassembled WGS sequence"/>
</dbReference>
<feature type="active site" description="Proton acceptor" evidence="10">
    <location>
        <position position="600"/>
    </location>
</feature>
<sequence>MRFQVAIAVASACSALANPYAVRQRSIVSEIKDSYDFVIIGGGQAGLVLGGRLSEDSNHTVLVLESGENGDDYRQRIDTPAYSYFDSLWVTPLNWDFKTSPQPGAKDREMTWPRGKVLGGSSAINGLYLNKPGEIEINAWQDMLEDMDGADYWGWNNFDNAIKKSETFTAPLDYIVSQSDALFTIDDHGSKGPIQASYPAWMPEQNGAWNLALNNMDVPPAKDTYGGKNAGGYISTSSIDPATWKRSYSRTGYLDALPPRPNYDVLANAHVTRIVFDSKSPKNNFTANAVEYSQDGGATKKTVSVKKEVIVASGSVGSPAVLMHSGIGPKDVLSEAGVDLVHELPGVGQNLQDHLLATVYWNTTTKTPGAVWVDDSDEQRNDTSFLSFVNDAVAYLNGDRIFGDGFQKFQDSVTSQMSKSNPTGTTDKNVTAGYRAIYNTTASVILPSEQGQIELLLVTSALDGTVGITAALQHPLSHGAITIASNNPIDYPVINPSYLSHPADVTMLREGLKLARKLGETSPMKDTLTAEVTPGTDVQSDADWEDWMREKVDTEFHPSSSCAMLPLSQGGVVDATLKVYGTFNVRVADASVPPIAFSAHLVGSTYGIAETASDIIRRWWNLPRPRKDTSKGNKDNNKTNSDGNTSNNDGNDSAESSGSSSSDNAGNGNAASMAQPFGIAALSAAWAMVMVLV</sequence>
<evidence type="ECO:0000256" key="1">
    <source>
        <dbReference type="ARBA" id="ARBA00001974"/>
    </source>
</evidence>
<dbReference type="eggNOG" id="KOG1238">
    <property type="taxonomic scope" value="Eukaryota"/>
</dbReference>
<evidence type="ECO:0000256" key="5">
    <source>
        <dbReference type="ARBA" id="ARBA00022630"/>
    </source>
</evidence>
<evidence type="ECO:0000256" key="7">
    <source>
        <dbReference type="ARBA" id="ARBA00023002"/>
    </source>
</evidence>
<dbReference type="GO" id="GO:0050660">
    <property type="term" value="F:flavin adenine dinucleotide binding"/>
    <property type="evidence" value="ECO:0007669"/>
    <property type="project" value="InterPro"/>
</dbReference>
<evidence type="ECO:0000256" key="11">
    <source>
        <dbReference type="PIRSR" id="PIRSR000137-2"/>
    </source>
</evidence>
<feature type="region of interest" description="Disordered" evidence="12">
    <location>
        <begin position="623"/>
        <end position="667"/>
    </location>
</feature>
<dbReference type="InterPro" id="IPR007867">
    <property type="entry name" value="GMC_OxRtase_C"/>
</dbReference>
<keyword evidence="4" id="KW-0964">Secreted</keyword>
<dbReference type="PROSITE" id="PS00624">
    <property type="entry name" value="GMC_OXRED_2"/>
    <property type="match status" value="1"/>
</dbReference>
<proteinExistence type="inferred from homology"/>
<dbReference type="AlphaFoldDB" id="W2RJD5"/>
<evidence type="ECO:0000259" key="13">
    <source>
        <dbReference type="PROSITE" id="PS00624"/>
    </source>
</evidence>
<feature type="binding site" evidence="11">
    <location>
        <position position="271"/>
    </location>
    <ligand>
        <name>FAD</name>
        <dbReference type="ChEBI" id="CHEBI:57692"/>
    </ligand>
</feature>
<feature type="compositionally biased region" description="Low complexity" evidence="12">
    <location>
        <begin position="638"/>
        <end position="667"/>
    </location>
</feature>
<comment type="subcellular location">
    <subcellularLocation>
        <location evidence="2">Secreted</location>
        <location evidence="2">Cell wall</location>
    </subcellularLocation>
</comment>
<feature type="domain" description="Glucose-methanol-choline oxidoreductase N-terminal" evidence="13">
    <location>
        <begin position="314"/>
        <end position="328"/>
    </location>
</feature>
<dbReference type="InterPro" id="IPR012132">
    <property type="entry name" value="GMC_OxRdtase"/>
</dbReference>
<dbReference type="EC" id="1.1.3.4" evidence="9"/>
<evidence type="ECO:0000313" key="15">
    <source>
        <dbReference type="Proteomes" id="UP000030752"/>
    </source>
</evidence>
<dbReference type="GO" id="GO:0046562">
    <property type="term" value="F:beta-D-glucose oxidase activity"/>
    <property type="evidence" value="ECO:0007669"/>
    <property type="project" value="UniProtKB-EC"/>
</dbReference>
<feature type="compositionally biased region" description="Basic and acidic residues" evidence="12">
    <location>
        <begin position="625"/>
        <end position="637"/>
    </location>
</feature>
<keyword evidence="7" id="KW-0560">Oxidoreductase</keyword>
<dbReference type="PANTHER" id="PTHR11552">
    <property type="entry name" value="GLUCOSE-METHANOL-CHOLINE GMC OXIDOREDUCTASE"/>
    <property type="match status" value="1"/>
</dbReference>
<dbReference type="VEuPathDB" id="FungiDB:HMPREF1541_08713"/>
<evidence type="ECO:0000256" key="8">
    <source>
        <dbReference type="ARBA" id="ARBA00049435"/>
    </source>
</evidence>
<dbReference type="PANTHER" id="PTHR11552:SF218">
    <property type="entry name" value="GLUCOSE-METHANOL-CHOLINE OXIDOREDUCTASE N-TERMINAL DOMAIN-CONTAINING PROTEIN"/>
    <property type="match status" value="1"/>
</dbReference>
<feature type="active site" description="Proton donor" evidence="10">
    <location>
        <position position="557"/>
    </location>
</feature>
<gene>
    <name evidence="14" type="ORF">HMPREF1541_08713</name>
</gene>
<evidence type="ECO:0000256" key="4">
    <source>
        <dbReference type="ARBA" id="ARBA00022512"/>
    </source>
</evidence>
<organism evidence="14 15">
    <name type="scientific">Cyphellophora europaea (strain CBS 101466)</name>
    <name type="common">Phialophora europaea</name>
    <dbReference type="NCBI Taxonomy" id="1220924"/>
    <lineage>
        <taxon>Eukaryota</taxon>
        <taxon>Fungi</taxon>
        <taxon>Dikarya</taxon>
        <taxon>Ascomycota</taxon>
        <taxon>Pezizomycotina</taxon>
        <taxon>Eurotiomycetes</taxon>
        <taxon>Chaetothyriomycetidae</taxon>
        <taxon>Chaetothyriales</taxon>
        <taxon>Cyphellophoraceae</taxon>
        <taxon>Cyphellophora</taxon>
    </lineage>
</organism>
<dbReference type="Gene3D" id="3.30.560.10">
    <property type="entry name" value="Glucose Oxidase, domain 3"/>
    <property type="match status" value="1"/>
</dbReference>
<dbReference type="InterPro" id="IPR027424">
    <property type="entry name" value="Glucose_Oxidase_domain_2"/>
</dbReference>
<dbReference type="EMBL" id="KB822725">
    <property type="protein sequence ID" value="ETN36435.1"/>
    <property type="molecule type" value="Genomic_DNA"/>
</dbReference>
<dbReference type="Gene3D" id="3.50.50.60">
    <property type="entry name" value="FAD/NAD(P)-binding domain"/>
    <property type="match status" value="1"/>
</dbReference>
<evidence type="ECO:0000313" key="14">
    <source>
        <dbReference type="EMBL" id="ETN36435.1"/>
    </source>
</evidence>
<dbReference type="Gene3D" id="4.10.450.10">
    <property type="entry name" value="Glucose Oxidase, domain 2"/>
    <property type="match status" value="1"/>
</dbReference>
<comment type="catalytic activity">
    <reaction evidence="8">
        <text>beta-D-glucose + O2 = D-glucono-1,5-lactone + H2O2</text>
        <dbReference type="Rhea" id="RHEA:11428"/>
        <dbReference type="ChEBI" id="CHEBI:15379"/>
        <dbReference type="ChEBI" id="CHEBI:15903"/>
        <dbReference type="ChEBI" id="CHEBI:16217"/>
        <dbReference type="ChEBI" id="CHEBI:16240"/>
        <dbReference type="EC" id="1.1.3.4"/>
    </reaction>
    <physiologicalReaction direction="left-to-right" evidence="8">
        <dbReference type="Rhea" id="RHEA:11429"/>
    </physiologicalReaction>
</comment>
<dbReference type="InterPro" id="IPR000172">
    <property type="entry name" value="GMC_OxRdtase_N"/>
</dbReference>
<dbReference type="InterPro" id="IPR036188">
    <property type="entry name" value="FAD/NAD-bd_sf"/>
</dbReference>
<dbReference type="PIRSF" id="PIRSF000137">
    <property type="entry name" value="Alcohol_oxidase"/>
    <property type="match status" value="1"/>
</dbReference>
<dbReference type="SUPFAM" id="SSF51905">
    <property type="entry name" value="FAD/NAD(P)-binding domain"/>
    <property type="match status" value="1"/>
</dbReference>
<evidence type="ECO:0000256" key="2">
    <source>
        <dbReference type="ARBA" id="ARBA00004191"/>
    </source>
</evidence>
<evidence type="ECO:0000256" key="12">
    <source>
        <dbReference type="SAM" id="MobiDB-lite"/>
    </source>
</evidence>
<keyword evidence="15" id="KW-1185">Reference proteome</keyword>
<evidence type="ECO:0000256" key="9">
    <source>
        <dbReference type="ARBA" id="ARBA00049722"/>
    </source>
</evidence>
<dbReference type="GeneID" id="19976052"/>
<feature type="binding site" evidence="11">
    <location>
        <position position="117"/>
    </location>
    <ligand>
        <name>FAD</name>
        <dbReference type="ChEBI" id="CHEBI:57692"/>
    </ligand>
</feature>
<dbReference type="SUPFAM" id="SSF54373">
    <property type="entry name" value="FAD-linked reductases, C-terminal domain"/>
    <property type="match status" value="1"/>
</dbReference>
<protein>
    <recommendedName>
        <fullName evidence="9">glucose oxidase</fullName>
        <ecNumber evidence="9">1.1.3.4</ecNumber>
    </recommendedName>
</protein>
<keyword evidence="4" id="KW-0134">Cell wall</keyword>
<dbReference type="OrthoDB" id="269227at2759"/>
<evidence type="ECO:0000256" key="10">
    <source>
        <dbReference type="PIRSR" id="PIRSR000137-1"/>
    </source>
</evidence>
<dbReference type="Pfam" id="PF05199">
    <property type="entry name" value="GMC_oxred_C"/>
    <property type="match status" value="1"/>
</dbReference>
<dbReference type="STRING" id="1220924.W2RJD5"/>
<keyword evidence="6 11" id="KW-0274">FAD</keyword>
<evidence type="ECO:0000256" key="6">
    <source>
        <dbReference type="ARBA" id="ARBA00022827"/>
    </source>
</evidence>
<reference evidence="14 15" key="1">
    <citation type="submission" date="2013-03" db="EMBL/GenBank/DDBJ databases">
        <title>The Genome Sequence of Phialophora europaea CBS 101466.</title>
        <authorList>
            <consortium name="The Broad Institute Genomics Platform"/>
            <person name="Cuomo C."/>
            <person name="de Hoog S."/>
            <person name="Gorbushina A."/>
            <person name="Walker B."/>
            <person name="Young S.K."/>
            <person name="Zeng Q."/>
            <person name="Gargeya S."/>
            <person name="Fitzgerald M."/>
            <person name="Haas B."/>
            <person name="Abouelleil A."/>
            <person name="Allen A.W."/>
            <person name="Alvarado L."/>
            <person name="Arachchi H.M."/>
            <person name="Berlin A.M."/>
            <person name="Chapman S.B."/>
            <person name="Gainer-Dewar J."/>
            <person name="Goldberg J."/>
            <person name="Griggs A."/>
            <person name="Gujja S."/>
            <person name="Hansen M."/>
            <person name="Howarth C."/>
            <person name="Imamovic A."/>
            <person name="Ireland A."/>
            <person name="Larimer J."/>
            <person name="McCowan C."/>
            <person name="Murphy C."/>
            <person name="Pearson M."/>
            <person name="Poon T.W."/>
            <person name="Priest M."/>
            <person name="Roberts A."/>
            <person name="Saif S."/>
            <person name="Shea T."/>
            <person name="Sisk P."/>
            <person name="Sykes S."/>
            <person name="Wortman J."/>
            <person name="Nusbaum C."/>
            <person name="Birren B."/>
        </authorList>
    </citation>
    <scope>NUCLEOTIDE SEQUENCE [LARGE SCALE GENOMIC DNA]</scope>
    <source>
        <strain evidence="14 15">CBS 101466</strain>
    </source>
</reference>
<name>W2RJD5_CYPE1</name>
<dbReference type="HOGENOM" id="CLU_002865_6_0_1"/>
<dbReference type="RefSeq" id="XP_008721253.1">
    <property type="nucleotide sequence ID" value="XM_008723031.1"/>
</dbReference>
<comment type="cofactor">
    <cofactor evidence="1 11">
        <name>FAD</name>
        <dbReference type="ChEBI" id="CHEBI:57692"/>
    </cofactor>
</comment>
<accession>W2RJD5</accession>